<comment type="caution">
    <text evidence="2">The sequence shown here is derived from an EMBL/GenBank/DDBJ whole genome shotgun (WGS) entry which is preliminary data.</text>
</comment>
<protein>
    <submittedName>
        <fullName evidence="2">Uncharacterized protein</fullName>
    </submittedName>
</protein>
<proteinExistence type="predicted"/>
<sequence>RSQESSMQEAEGGQMKSSIPSYS</sequence>
<keyword evidence="3" id="KW-1185">Reference proteome</keyword>
<feature type="non-terminal residue" evidence="2">
    <location>
        <position position="1"/>
    </location>
</feature>
<name>A0A392VAR7_9FABA</name>
<dbReference type="Proteomes" id="UP000265520">
    <property type="component" value="Unassembled WGS sequence"/>
</dbReference>
<evidence type="ECO:0000256" key="1">
    <source>
        <dbReference type="SAM" id="MobiDB-lite"/>
    </source>
</evidence>
<organism evidence="2 3">
    <name type="scientific">Trifolium medium</name>
    <dbReference type="NCBI Taxonomy" id="97028"/>
    <lineage>
        <taxon>Eukaryota</taxon>
        <taxon>Viridiplantae</taxon>
        <taxon>Streptophyta</taxon>
        <taxon>Embryophyta</taxon>
        <taxon>Tracheophyta</taxon>
        <taxon>Spermatophyta</taxon>
        <taxon>Magnoliopsida</taxon>
        <taxon>eudicotyledons</taxon>
        <taxon>Gunneridae</taxon>
        <taxon>Pentapetalae</taxon>
        <taxon>rosids</taxon>
        <taxon>fabids</taxon>
        <taxon>Fabales</taxon>
        <taxon>Fabaceae</taxon>
        <taxon>Papilionoideae</taxon>
        <taxon>50 kb inversion clade</taxon>
        <taxon>NPAAA clade</taxon>
        <taxon>Hologalegina</taxon>
        <taxon>IRL clade</taxon>
        <taxon>Trifolieae</taxon>
        <taxon>Trifolium</taxon>
    </lineage>
</organism>
<evidence type="ECO:0000313" key="3">
    <source>
        <dbReference type="Proteomes" id="UP000265520"/>
    </source>
</evidence>
<dbReference type="EMBL" id="LXQA011093188">
    <property type="protein sequence ID" value="MCI84532.1"/>
    <property type="molecule type" value="Genomic_DNA"/>
</dbReference>
<reference evidence="2 3" key="1">
    <citation type="journal article" date="2018" name="Front. Plant Sci.">
        <title>Red Clover (Trifolium pratense) and Zigzag Clover (T. medium) - A Picture of Genomic Similarities and Differences.</title>
        <authorList>
            <person name="Dluhosova J."/>
            <person name="Istvanek J."/>
            <person name="Nedelnik J."/>
            <person name="Repkova J."/>
        </authorList>
    </citation>
    <scope>NUCLEOTIDE SEQUENCE [LARGE SCALE GENOMIC DNA]</scope>
    <source>
        <strain evidence="3">cv. 10/8</strain>
        <tissue evidence="2">Leaf</tissue>
    </source>
</reference>
<evidence type="ECO:0000313" key="2">
    <source>
        <dbReference type="EMBL" id="MCI84532.1"/>
    </source>
</evidence>
<dbReference type="AlphaFoldDB" id="A0A392VAR7"/>
<feature type="region of interest" description="Disordered" evidence="1">
    <location>
        <begin position="1"/>
        <end position="23"/>
    </location>
</feature>
<accession>A0A392VAR7</accession>